<dbReference type="Proteomes" id="UP000246715">
    <property type="component" value="Segment"/>
</dbReference>
<reference evidence="1 2" key="1">
    <citation type="journal article" date="2007" name="Virology">
        <title>Sequence and annotation of the 314-kb MT325 and the 321-kb FR483 viruses that infect Chlorella Pbi.</title>
        <authorList>
            <person name="Fitzgerald L.A."/>
            <person name="Graves M.V."/>
            <person name="Li X."/>
            <person name="Feldblyum T."/>
            <person name="Hartigan J."/>
            <person name="Van Etten J.L."/>
        </authorList>
    </citation>
    <scope>NUCLEOTIDE SEQUENCE [LARGE SCALE GENOMIC DNA]</scope>
    <source>
        <strain evidence="1 2">MT325</strain>
    </source>
</reference>
<gene>
    <name evidence="1" type="primary">m831R</name>
    <name evidence="1" type="ORF">MT325_m831R</name>
</gene>
<protein>
    <submittedName>
        <fullName evidence="1">Uncharacterized protein m831R</fullName>
    </submittedName>
</protein>
<proteinExistence type="predicted"/>
<organism evidence="1 2">
    <name type="scientific">Paramecium bursaria Chlorella virus MT325</name>
    <name type="common">PBCV-MT325</name>
    <dbReference type="NCBI Taxonomy" id="346932"/>
    <lineage>
        <taxon>Viruses</taxon>
        <taxon>Varidnaviria</taxon>
        <taxon>Bamfordvirae</taxon>
        <taxon>Nucleocytoviricota</taxon>
        <taxon>Megaviricetes</taxon>
        <taxon>Algavirales</taxon>
        <taxon>Phycodnaviridae</taxon>
        <taxon>Chlorovirus</taxon>
        <taxon>Chlorovirus conductrix</taxon>
        <taxon>Paramecium bursaria Chlorella virus A1</taxon>
    </lineage>
</organism>
<sequence>MDAHAAMPHAMVCNHHSLSHSRQLHVQAAHGQCRQFAHDAKGYSRDDLLRLRQNREQSASERYICYSPNIMAYSRHCPLRLCRLRVQ</sequence>
<organismHost>
    <name type="scientific">Paramecium bursaria</name>
    <dbReference type="NCBI Taxonomy" id="74790"/>
</organismHost>
<evidence type="ECO:0000313" key="1">
    <source>
        <dbReference type="EMBL" id="ABT14385.1"/>
    </source>
</evidence>
<accession>A7IVL1</accession>
<name>A7IVL1_PBCVM</name>
<dbReference type="EMBL" id="DQ491001">
    <property type="protein sequence ID" value="ABT14385.1"/>
    <property type="molecule type" value="Genomic_DNA"/>
</dbReference>
<evidence type="ECO:0000313" key="2">
    <source>
        <dbReference type="Proteomes" id="UP000246715"/>
    </source>
</evidence>